<dbReference type="PIRSF" id="PIRSF016719">
    <property type="entry name" value="UCP016719"/>
    <property type="match status" value="1"/>
</dbReference>
<accession>A0A5R9GA14</accession>
<dbReference type="InterPro" id="IPR048503">
    <property type="entry name" value="NamZ_C"/>
</dbReference>
<name>A0A5R9GA14_9BACL</name>
<dbReference type="EMBL" id="VCIW01000012">
    <property type="protein sequence ID" value="TLS50920.1"/>
    <property type="molecule type" value="Genomic_DNA"/>
</dbReference>
<dbReference type="InterPro" id="IPR048502">
    <property type="entry name" value="NamZ_N"/>
</dbReference>
<gene>
    <name evidence="3" type="ORF">FE782_17895</name>
</gene>
<dbReference type="PANTHER" id="PTHR42915">
    <property type="entry name" value="HYPOTHETICAL 460 KDA PROTEIN IN FEUA-SIGW INTERGENIC REGION [PRECURSOR]"/>
    <property type="match status" value="1"/>
</dbReference>
<feature type="domain" description="Peptidoglycan beta-N-acetylmuramidase NamZ C-terminal" evidence="2">
    <location>
        <begin position="230"/>
        <end position="387"/>
    </location>
</feature>
<comment type="caution">
    <text evidence="3">The sequence shown here is derived from an EMBL/GenBank/DDBJ whole genome shotgun (WGS) entry which is preliminary data.</text>
</comment>
<sequence>MQRVITGLERLARQGDPRLAGKRIGLVTNPTGITADFRTAIDVCASLPGARLTALFACEHGLYGEKQAGDRFEDGVDAATGVPVYSLYGPRKAPDASTLEEVDVLLFDIQDLGMRFYTYGSTLVYVLRACAQHGKPLLVLDRPNPLGGERVEGGLLEPGFESMVGAWSMPVRTGLTIGETALMANDALGIGCDVDLVPMEGWTRAMEYPETGLPWVLPSPNIPTIDTARVYAGTCFFEGTCLSEGRGTTRPFEWIGAPWLDGRRLADEMNEYGLPGVRFHPSYATPTFSKHAGALCGGVQLFVTEPARYEAVRTGLTLLHTVARLYPDDFAWLPPFKEGMRPFIDSLAGGEDVRLSIASEDGLARVLEAWSHGAAAWTERRKAYLRY</sequence>
<dbReference type="AlphaFoldDB" id="A0A5R9GA14"/>
<keyword evidence="4" id="KW-1185">Reference proteome</keyword>
<dbReference type="PANTHER" id="PTHR42915:SF1">
    <property type="entry name" value="PEPTIDOGLYCAN BETA-N-ACETYLMURAMIDASE NAMZ"/>
    <property type="match status" value="1"/>
</dbReference>
<dbReference type="OrthoDB" id="9801061at2"/>
<evidence type="ECO:0000259" key="2">
    <source>
        <dbReference type="Pfam" id="PF20732"/>
    </source>
</evidence>
<feature type="domain" description="Peptidoglycan beta-N-acetylmuramidase NamZ N-terminal" evidence="1">
    <location>
        <begin position="24"/>
        <end position="225"/>
    </location>
</feature>
<organism evidence="3 4">
    <name type="scientific">Paenibacillus antri</name>
    <dbReference type="NCBI Taxonomy" id="2582848"/>
    <lineage>
        <taxon>Bacteria</taxon>
        <taxon>Bacillati</taxon>
        <taxon>Bacillota</taxon>
        <taxon>Bacilli</taxon>
        <taxon>Bacillales</taxon>
        <taxon>Paenibacillaceae</taxon>
        <taxon>Paenibacillus</taxon>
    </lineage>
</organism>
<dbReference type="Proteomes" id="UP000309676">
    <property type="component" value="Unassembled WGS sequence"/>
</dbReference>
<dbReference type="GO" id="GO:0033922">
    <property type="term" value="F:peptidoglycan beta-N-acetylmuramidase activity"/>
    <property type="evidence" value="ECO:0007669"/>
    <property type="project" value="InterPro"/>
</dbReference>
<proteinExistence type="predicted"/>
<reference evidence="3 4" key="1">
    <citation type="submission" date="2019-05" db="EMBL/GenBank/DDBJ databases">
        <authorList>
            <person name="Narsing Rao M.P."/>
            <person name="Li W.J."/>
        </authorList>
    </citation>
    <scope>NUCLEOTIDE SEQUENCE [LARGE SCALE GENOMIC DNA]</scope>
    <source>
        <strain evidence="3 4">SYSU_K30003</strain>
    </source>
</reference>
<evidence type="ECO:0000259" key="1">
    <source>
        <dbReference type="Pfam" id="PF07075"/>
    </source>
</evidence>
<dbReference type="Pfam" id="PF07075">
    <property type="entry name" value="NamZ_N"/>
    <property type="match status" value="1"/>
</dbReference>
<evidence type="ECO:0000313" key="4">
    <source>
        <dbReference type="Proteomes" id="UP000309676"/>
    </source>
</evidence>
<dbReference type="Gene3D" id="3.40.50.12170">
    <property type="entry name" value="Uncharacterised protein PF07075, DUF1343"/>
    <property type="match status" value="1"/>
</dbReference>
<dbReference type="Pfam" id="PF20732">
    <property type="entry name" value="NamZ_C"/>
    <property type="match status" value="1"/>
</dbReference>
<dbReference type="InterPro" id="IPR008302">
    <property type="entry name" value="NamZ"/>
</dbReference>
<dbReference type="Gene3D" id="3.90.1150.140">
    <property type="match status" value="1"/>
</dbReference>
<dbReference type="RefSeq" id="WP_138195606.1">
    <property type="nucleotide sequence ID" value="NZ_VCIW01000012.1"/>
</dbReference>
<evidence type="ECO:0000313" key="3">
    <source>
        <dbReference type="EMBL" id="TLS50920.1"/>
    </source>
</evidence>
<protein>
    <submittedName>
        <fullName evidence="3">DUF1343 domain-containing protein</fullName>
    </submittedName>
</protein>